<dbReference type="InterPro" id="IPR001849">
    <property type="entry name" value="PH_domain"/>
</dbReference>
<evidence type="ECO:0000259" key="14">
    <source>
        <dbReference type="PROSITE" id="PS50003"/>
    </source>
</evidence>
<keyword evidence="9" id="KW-0112">Calmodulin-binding</keyword>
<dbReference type="GO" id="GO:0005856">
    <property type="term" value="C:cytoskeleton"/>
    <property type="evidence" value="ECO:0007669"/>
    <property type="project" value="UniProtKB-SubCell"/>
</dbReference>
<dbReference type="GO" id="GO:0003779">
    <property type="term" value="F:actin binding"/>
    <property type="evidence" value="ECO:0007669"/>
    <property type="project" value="UniProtKB-KW"/>
</dbReference>
<evidence type="ECO:0000256" key="5">
    <source>
        <dbReference type="ARBA" id="ARBA00022490"/>
    </source>
</evidence>
<evidence type="ECO:0000256" key="3">
    <source>
        <dbReference type="ARBA" id="ARBA00004282"/>
    </source>
</evidence>
<evidence type="ECO:0000256" key="1">
    <source>
        <dbReference type="ARBA" id="ARBA00004184"/>
    </source>
</evidence>
<dbReference type="CDD" id="cd06801">
    <property type="entry name" value="PDZ_syntrophin-like"/>
    <property type="match status" value="1"/>
</dbReference>
<keyword evidence="8" id="KW-0106">Calcium</keyword>
<keyword evidence="11" id="KW-0472">Membrane</keyword>
<dbReference type="GO" id="GO:0005198">
    <property type="term" value="F:structural molecule activity"/>
    <property type="evidence" value="ECO:0007669"/>
    <property type="project" value="InterPro"/>
</dbReference>
<dbReference type="EMBL" id="CAJFCJ010000007">
    <property type="protein sequence ID" value="CAD5117648.1"/>
    <property type="molecule type" value="Genomic_DNA"/>
</dbReference>
<dbReference type="FunFam" id="2.30.42.10:FF:000052">
    <property type="entry name" value="Syntrophin beta 1"/>
    <property type="match status" value="1"/>
</dbReference>
<evidence type="ECO:0000256" key="4">
    <source>
        <dbReference type="ARBA" id="ARBA00010798"/>
    </source>
</evidence>
<keyword evidence="5" id="KW-0963">Cytoplasm</keyword>
<organism evidence="16 17">
    <name type="scientific">Dimorphilus gyrociliatus</name>
    <dbReference type="NCBI Taxonomy" id="2664684"/>
    <lineage>
        <taxon>Eukaryota</taxon>
        <taxon>Metazoa</taxon>
        <taxon>Spiralia</taxon>
        <taxon>Lophotrochozoa</taxon>
        <taxon>Annelida</taxon>
        <taxon>Polychaeta</taxon>
        <taxon>Polychaeta incertae sedis</taxon>
        <taxon>Dinophilidae</taxon>
        <taxon>Dimorphilus</taxon>
    </lineage>
</organism>
<dbReference type="InterPro" id="IPR055108">
    <property type="entry name" value="Syntrophin_4th"/>
</dbReference>
<dbReference type="SUPFAM" id="SSF50729">
    <property type="entry name" value="PH domain-like"/>
    <property type="match status" value="1"/>
</dbReference>
<evidence type="ECO:0000259" key="15">
    <source>
        <dbReference type="PROSITE" id="PS50106"/>
    </source>
</evidence>
<evidence type="ECO:0000313" key="16">
    <source>
        <dbReference type="EMBL" id="CAD5117648.1"/>
    </source>
</evidence>
<dbReference type="SUPFAM" id="SSF50156">
    <property type="entry name" value="PDZ domain-like"/>
    <property type="match status" value="1"/>
</dbReference>
<dbReference type="PANTHER" id="PTHR10554">
    <property type="entry name" value="SYNTROPHIN"/>
    <property type="match status" value="1"/>
</dbReference>
<evidence type="ECO:0000256" key="12">
    <source>
        <dbReference type="ARBA" id="ARBA00023203"/>
    </source>
</evidence>
<dbReference type="OrthoDB" id="409749at2759"/>
<evidence type="ECO:0000256" key="7">
    <source>
        <dbReference type="ARBA" id="ARBA00022737"/>
    </source>
</evidence>
<accession>A0A7I8VMY6</accession>
<proteinExistence type="inferred from homology"/>
<evidence type="ECO:0000256" key="13">
    <source>
        <dbReference type="ARBA" id="ARBA00023212"/>
    </source>
</evidence>
<dbReference type="PANTHER" id="PTHR10554:SF12">
    <property type="entry name" value="IP02644P"/>
    <property type="match status" value="1"/>
</dbReference>
<dbReference type="GO" id="GO:0016010">
    <property type="term" value="C:dystrophin-associated glycoprotein complex"/>
    <property type="evidence" value="ECO:0007669"/>
    <property type="project" value="TreeGrafter"/>
</dbReference>
<comment type="subcellular location">
    <subcellularLocation>
        <location evidence="3">Cell junction</location>
    </subcellularLocation>
    <subcellularLocation>
        <location evidence="2">Cytoplasm</location>
        <location evidence="2">Cytoskeleton</location>
    </subcellularLocation>
    <subcellularLocation>
        <location evidence="1">Endomembrane system</location>
        <topology evidence="1">Peripheral membrane protein</topology>
    </subcellularLocation>
</comment>
<evidence type="ECO:0000256" key="10">
    <source>
        <dbReference type="ARBA" id="ARBA00022949"/>
    </source>
</evidence>
<dbReference type="AlphaFoldDB" id="A0A7I8VMY6"/>
<evidence type="ECO:0000256" key="2">
    <source>
        <dbReference type="ARBA" id="ARBA00004245"/>
    </source>
</evidence>
<dbReference type="Pfam" id="PF18012">
    <property type="entry name" value="PH_17"/>
    <property type="match status" value="1"/>
</dbReference>
<gene>
    <name evidence="16" type="ORF">DGYR_LOCUS6153</name>
</gene>
<dbReference type="Pfam" id="PF23012">
    <property type="entry name" value="Syntrophin_4th"/>
    <property type="match status" value="1"/>
</dbReference>
<keyword evidence="7" id="KW-0677">Repeat</keyword>
<evidence type="ECO:0000313" key="17">
    <source>
        <dbReference type="Proteomes" id="UP000549394"/>
    </source>
</evidence>
<evidence type="ECO:0000256" key="6">
    <source>
        <dbReference type="ARBA" id="ARBA00022553"/>
    </source>
</evidence>
<dbReference type="Gene3D" id="2.30.42.10">
    <property type="match status" value="1"/>
</dbReference>
<evidence type="ECO:0000256" key="8">
    <source>
        <dbReference type="ARBA" id="ARBA00022837"/>
    </source>
</evidence>
<keyword evidence="13" id="KW-0206">Cytoskeleton</keyword>
<dbReference type="Pfam" id="PF00169">
    <property type="entry name" value="PH"/>
    <property type="match status" value="1"/>
</dbReference>
<dbReference type="PROSITE" id="PS50003">
    <property type="entry name" value="PH_DOMAIN"/>
    <property type="match status" value="1"/>
</dbReference>
<dbReference type="Proteomes" id="UP000549394">
    <property type="component" value="Unassembled WGS sequence"/>
</dbReference>
<name>A0A7I8VMY6_9ANNE</name>
<dbReference type="Pfam" id="PF00595">
    <property type="entry name" value="PDZ"/>
    <property type="match status" value="1"/>
</dbReference>
<dbReference type="SMART" id="SM00228">
    <property type="entry name" value="PDZ"/>
    <property type="match status" value="1"/>
</dbReference>
<dbReference type="GO" id="GO:0005516">
    <property type="term" value="F:calmodulin binding"/>
    <property type="evidence" value="ECO:0007669"/>
    <property type="project" value="UniProtKB-KW"/>
</dbReference>
<dbReference type="InterPro" id="IPR015482">
    <property type="entry name" value="Syntrophin"/>
</dbReference>
<dbReference type="SMART" id="SM00233">
    <property type="entry name" value="PH"/>
    <property type="match status" value="2"/>
</dbReference>
<dbReference type="GO" id="GO:0012505">
    <property type="term" value="C:endomembrane system"/>
    <property type="evidence" value="ECO:0007669"/>
    <property type="project" value="UniProtKB-SubCell"/>
</dbReference>
<feature type="domain" description="PDZ" evidence="15">
    <location>
        <begin position="73"/>
        <end position="156"/>
    </location>
</feature>
<evidence type="ECO:0000256" key="11">
    <source>
        <dbReference type="ARBA" id="ARBA00023136"/>
    </source>
</evidence>
<keyword evidence="17" id="KW-1185">Reference proteome</keyword>
<evidence type="ECO:0000256" key="9">
    <source>
        <dbReference type="ARBA" id="ARBA00022860"/>
    </source>
</evidence>
<dbReference type="PROSITE" id="PS50106">
    <property type="entry name" value="PDZ"/>
    <property type="match status" value="1"/>
</dbReference>
<keyword evidence="6" id="KW-0597">Phosphoprotein</keyword>
<comment type="similarity">
    <text evidence="4">Belongs to the syntrophin family.</text>
</comment>
<comment type="caution">
    <text evidence="16">The sequence shown here is derived from an EMBL/GenBank/DDBJ whole genome shotgun (WGS) entry which is preliminary data.</text>
</comment>
<dbReference type="InterPro" id="IPR041428">
    <property type="entry name" value="PHsplit_syntrophin"/>
</dbReference>
<dbReference type="GO" id="GO:0070161">
    <property type="term" value="C:anchoring junction"/>
    <property type="evidence" value="ECO:0007669"/>
    <property type="project" value="UniProtKB-SubCell"/>
</dbReference>
<reference evidence="16 17" key="1">
    <citation type="submission" date="2020-08" db="EMBL/GenBank/DDBJ databases">
        <authorList>
            <person name="Hejnol A."/>
        </authorList>
    </citation>
    <scope>NUCLEOTIDE SEQUENCE [LARGE SCALE GENOMIC DNA]</scope>
</reference>
<keyword evidence="10" id="KW-0965">Cell junction</keyword>
<feature type="domain" description="PH" evidence="14">
    <location>
        <begin position="262"/>
        <end position="363"/>
    </location>
</feature>
<sequence>MASGCIMKSGNLEIFLRQRWYKVQADLSEDTLTLLLEDDENSKDSGFVNGRTTFENSHENSGLPDNIAGQKRIVRVVKEGTNGLGISIKGGKENKMPILISKIFKGMAADKTEQLFVGDAILSVNSEDLREASHDEAVKALKRAGKVVELEVKYLREVTPYFRKTSALSDMGWGIRDESYASVDKRYLPLKLVYVTRNLSWPEPADNMFEVHAPDGLNWCAFRCADSDSAFSWFTAIHSAVSELNHVALLELNETKEGAVADIKHVGWLAKMSHVECWKAMFAVVTERDFIVFDKPPLDADSWSSPIFTHPLLATRIVHTGSNDSLQFGTRTGCRHGVESHIFRVDNQRHLSSWIRALVNGAHGAAAAAKEVSCSVNWNGSDARLTVHYENGFNLCKGDNVLWQYQFESLRSSKDDSIRTVTLNFDSAQYELDLQSNPKPFVFILHTFLSAKIHRLGLLA</sequence>
<protein>
    <submittedName>
        <fullName evidence="16">DgyrCDS6401</fullName>
    </submittedName>
</protein>
<dbReference type="InterPro" id="IPR001478">
    <property type="entry name" value="PDZ"/>
</dbReference>
<keyword evidence="12" id="KW-0009">Actin-binding</keyword>
<dbReference type="InterPro" id="IPR036034">
    <property type="entry name" value="PDZ_sf"/>
</dbReference>